<evidence type="ECO:0000313" key="11">
    <source>
        <dbReference type="Proteomes" id="UP000297716"/>
    </source>
</evidence>
<dbReference type="GO" id="GO:0016705">
    <property type="term" value="F:oxidoreductase activity, acting on paired donors, with incorporation or reduction of molecular oxygen"/>
    <property type="evidence" value="ECO:0007669"/>
    <property type="project" value="InterPro"/>
</dbReference>
<accession>A0A4Z0Z1Y3</accession>
<dbReference type="PROSITE" id="PS00086">
    <property type="entry name" value="CYTOCHROME_P450"/>
    <property type="match status" value="1"/>
</dbReference>
<dbReference type="SUPFAM" id="SSF48264">
    <property type="entry name" value="Cytochrome P450"/>
    <property type="match status" value="1"/>
</dbReference>
<protein>
    <recommendedName>
        <fullName evidence="12">Cytochrome P450</fullName>
    </recommendedName>
</protein>
<dbReference type="PRINTS" id="PR00463">
    <property type="entry name" value="EP450I"/>
</dbReference>
<gene>
    <name evidence="10" type="ORF">E0Z10_g2557</name>
</gene>
<dbReference type="CDD" id="cd11058">
    <property type="entry name" value="CYP60B-like"/>
    <property type="match status" value="1"/>
</dbReference>
<dbReference type="GO" id="GO:0004497">
    <property type="term" value="F:monooxygenase activity"/>
    <property type="evidence" value="ECO:0007669"/>
    <property type="project" value="UniProtKB-KW"/>
</dbReference>
<keyword evidence="11" id="KW-1185">Reference proteome</keyword>
<dbReference type="AlphaFoldDB" id="A0A4Z0Z1Y3"/>
<keyword evidence="3 8" id="KW-0349">Heme</keyword>
<evidence type="ECO:0000313" key="10">
    <source>
        <dbReference type="EMBL" id="TGJ86238.1"/>
    </source>
</evidence>
<name>A0A4Z0Z1Y3_9PEZI</name>
<dbReference type="PANTHER" id="PTHR24305:SF230">
    <property type="entry name" value="P450, PUTATIVE (EUROFUNG)-RELATED"/>
    <property type="match status" value="1"/>
</dbReference>
<keyword evidence="6 8" id="KW-0408">Iron</keyword>
<evidence type="ECO:0000256" key="7">
    <source>
        <dbReference type="ARBA" id="ARBA00023033"/>
    </source>
</evidence>
<evidence type="ECO:0000256" key="5">
    <source>
        <dbReference type="ARBA" id="ARBA00023002"/>
    </source>
</evidence>
<dbReference type="PRINTS" id="PR00385">
    <property type="entry name" value="P450"/>
</dbReference>
<dbReference type="PANTHER" id="PTHR24305">
    <property type="entry name" value="CYTOCHROME P450"/>
    <property type="match status" value="1"/>
</dbReference>
<evidence type="ECO:0000256" key="9">
    <source>
        <dbReference type="RuleBase" id="RU000461"/>
    </source>
</evidence>
<dbReference type="STRING" id="37992.A0A4Z0Z1Y3"/>
<keyword evidence="4 8" id="KW-0479">Metal-binding</keyword>
<evidence type="ECO:0000256" key="3">
    <source>
        <dbReference type="ARBA" id="ARBA00022617"/>
    </source>
</evidence>
<dbReference type="InterPro" id="IPR017972">
    <property type="entry name" value="Cyt_P450_CS"/>
</dbReference>
<dbReference type="Pfam" id="PF00067">
    <property type="entry name" value="p450"/>
    <property type="match status" value="1"/>
</dbReference>
<comment type="caution">
    <text evidence="10">The sequence shown here is derived from an EMBL/GenBank/DDBJ whole genome shotgun (WGS) entry which is preliminary data.</text>
</comment>
<evidence type="ECO:0000256" key="1">
    <source>
        <dbReference type="ARBA" id="ARBA00001971"/>
    </source>
</evidence>
<sequence length="427" mass="48834">MIRIAPDEVSLMDPVAWKEFYAYKPGGEFPHHLGHYRPSTRMPTNITSANREEHGRLRRRLNFGFSDRMMRAQEPIIGSYVDLLMRRLNEKCDNGNTPVNMRDWYSWTTFDIIGDLVFGESFGCLEDSAYHSWVQNMPKVVKENALITGLGVSGYKWLNDLIINWGFMTSRRHQMQYTTEKVKRRINLGIERPDLIEGLIRAKTEDDLGELSFGEIVSTASVLVLAGSVNNGSLLCGVTYFLAMNPEPLKKLIEEVRGRFTSQEEITLTSVNTDLPYMLACLNEALRLYPPVGGAFPRLVPKGGVTICDKYLPQDTVVGVFHYAMYHDPTLWTDPERFAPERFIGDPRYTNDKLKAFQPFSAGPRDCIGKNLAYAEMRLILAKIIFSFDIKVAEDSKHWLDQKVYSVWIKPPLNIYLKPVSRNSEDL</sequence>
<dbReference type="GO" id="GO:0005506">
    <property type="term" value="F:iron ion binding"/>
    <property type="evidence" value="ECO:0007669"/>
    <property type="project" value="InterPro"/>
</dbReference>
<evidence type="ECO:0000256" key="4">
    <source>
        <dbReference type="ARBA" id="ARBA00022723"/>
    </source>
</evidence>
<organism evidence="10 11">
    <name type="scientific">Xylaria hypoxylon</name>
    <dbReference type="NCBI Taxonomy" id="37992"/>
    <lineage>
        <taxon>Eukaryota</taxon>
        <taxon>Fungi</taxon>
        <taxon>Dikarya</taxon>
        <taxon>Ascomycota</taxon>
        <taxon>Pezizomycotina</taxon>
        <taxon>Sordariomycetes</taxon>
        <taxon>Xylariomycetidae</taxon>
        <taxon>Xylariales</taxon>
        <taxon>Xylariaceae</taxon>
        <taxon>Xylaria</taxon>
    </lineage>
</organism>
<reference evidence="10 11" key="1">
    <citation type="submission" date="2019-03" db="EMBL/GenBank/DDBJ databases">
        <title>Draft genome sequence of Xylaria hypoxylon DSM 108379, a ubiquitous saprotrophic-parasitic fungi on hardwood.</title>
        <authorList>
            <person name="Buettner E."/>
            <person name="Leonhardt S."/>
            <person name="Gebauer A.M."/>
            <person name="Liers C."/>
            <person name="Hofrichter M."/>
            <person name="Kellner H."/>
        </authorList>
    </citation>
    <scope>NUCLEOTIDE SEQUENCE [LARGE SCALE GENOMIC DNA]</scope>
    <source>
        <strain evidence="10 11">DSM 108379</strain>
    </source>
</reference>
<evidence type="ECO:0000256" key="2">
    <source>
        <dbReference type="ARBA" id="ARBA00010617"/>
    </source>
</evidence>
<dbReference type="InterPro" id="IPR050121">
    <property type="entry name" value="Cytochrome_P450_monoxygenase"/>
</dbReference>
<dbReference type="InterPro" id="IPR002401">
    <property type="entry name" value="Cyt_P450_E_grp-I"/>
</dbReference>
<comment type="similarity">
    <text evidence="2 9">Belongs to the cytochrome P450 family.</text>
</comment>
<evidence type="ECO:0000256" key="8">
    <source>
        <dbReference type="PIRSR" id="PIRSR602401-1"/>
    </source>
</evidence>
<dbReference type="InterPro" id="IPR036396">
    <property type="entry name" value="Cyt_P450_sf"/>
</dbReference>
<dbReference type="EMBL" id="SKBN01000031">
    <property type="protein sequence ID" value="TGJ86238.1"/>
    <property type="molecule type" value="Genomic_DNA"/>
</dbReference>
<evidence type="ECO:0000256" key="6">
    <source>
        <dbReference type="ARBA" id="ARBA00023004"/>
    </source>
</evidence>
<dbReference type="GO" id="GO:0020037">
    <property type="term" value="F:heme binding"/>
    <property type="evidence" value="ECO:0007669"/>
    <property type="project" value="InterPro"/>
</dbReference>
<evidence type="ECO:0008006" key="12">
    <source>
        <dbReference type="Google" id="ProtNLM"/>
    </source>
</evidence>
<keyword evidence="7 9" id="KW-0503">Monooxygenase</keyword>
<dbReference type="OrthoDB" id="1470350at2759"/>
<dbReference type="InterPro" id="IPR001128">
    <property type="entry name" value="Cyt_P450"/>
</dbReference>
<keyword evidence="5 9" id="KW-0560">Oxidoreductase</keyword>
<feature type="binding site" description="axial binding residue" evidence="8">
    <location>
        <position position="367"/>
    </location>
    <ligand>
        <name>heme</name>
        <dbReference type="ChEBI" id="CHEBI:30413"/>
    </ligand>
    <ligandPart>
        <name>Fe</name>
        <dbReference type="ChEBI" id="CHEBI:18248"/>
    </ligandPart>
</feature>
<comment type="cofactor">
    <cofactor evidence="1 8">
        <name>heme</name>
        <dbReference type="ChEBI" id="CHEBI:30413"/>
    </cofactor>
</comment>
<dbReference type="Proteomes" id="UP000297716">
    <property type="component" value="Unassembled WGS sequence"/>
</dbReference>
<dbReference type="Gene3D" id="1.10.630.10">
    <property type="entry name" value="Cytochrome P450"/>
    <property type="match status" value="1"/>
</dbReference>
<proteinExistence type="inferred from homology"/>